<comment type="similarity">
    <text evidence="2">Belongs to the UPF0126 family.</text>
</comment>
<gene>
    <name evidence="9" type="ORF">PMEL_200415</name>
</gene>
<dbReference type="PANTHER" id="PTHR30506">
    <property type="entry name" value="INNER MEMBRANE PROTEIN"/>
    <property type="match status" value="1"/>
</dbReference>
<sequence>MLISCINLEYYPKLSTPPSHYFLSLSDHLFGGTGRHLAICTPLLSEGLGEAFTPSPFGEGRGGAILNSNMIYTDPHLVRTLQVILEFLGTFAFAISGIRHAAQKRFDWFGGYVCGFAVAIGGGTIRDTMLGVRPFWTANIMYVLCTGLALFLVILSRRWIQRLNNAWFVFDTLGLALFTIAGIQKTIALGHPFWVAVIMGCITGVAGGVIRDVLLNNIPVIFHKEIYAVASVAGGLIYWALFSLGLSLPITVIVTFLAICLIRFIAVGYHISLPTLQDDE</sequence>
<keyword evidence="4 7" id="KW-0812">Transmembrane</keyword>
<dbReference type="PANTHER" id="PTHR30506:SF3">
    <property type="entry name" value="UPF0126 INNER MEMBRANE PROTEIN YADS-RELATED"/>
    <property type="match status" value="1"/>
</dbReference>
<dbReference type="InterPro" id="IPR005115">
    <property type="entry name" value="Gly_transporter"/>
</dbReference>
<evidence type="ECO:0000256" key="7">
    <source>
        <dbReference type="SAM" id="Phobius"/>
    </source>
</evidence>
<feature type="transmembrane region" description="Helical" evidence="7">
    <location>
        <begin position="167"/>
        <end position="187"/>
    </location>
</feature>
<evidence type="ECO:0000256" key="4">
    <source>
        <dbReference type="ARBA" id="ARBA00022692"/>
    </source>
</evidence>
<feature type="domain" description="Glycine transporter" evidence="8">
    <location>
        <begin position="169"/>
        <end position="241"/>
    </location>
</feature>
<evidence type="ECO:0000256" key="3">
    <source>
        <dbReference type="ARBA" id="ARBA00022475"/>
    </source>
</evidence>
<name>A0A250KJJ2_9BACT</name>
<feature type="transmembrane region" description="Helical" evidence="7">
    <location>
        <begin position="226"/>
        <end position="244"/>
    </location>
</feature>
<evidence type="ECO:0000256" key="5">
    <source>
        <dbReference type="ARBA" id="ARBA00022989"/>
    </source>
</evidence>
<feature type="transmembrane region" description="Helical" evidence="7">
    <location>
        <begin position="250"/>
        <end position="271"/>
    </location>
</feature>
<dbReference type="Pfam" id="PF03458">
    <property type="entry name" value="Gly_transporter"/>
    <property type="match status" value="2"/>
</dbReference>
<organism evidence="9 10">
    <name type="scientific">Prevotella melaninogenica</name>
    <dbReference type="NCBI Taxonomy" id="28132"/>
    <lineage>
        <taxon>Bacteria</taxon>
        <taxon>Pseudomonadati</taxon>
        <taxon>Bacteroidota</taxon>
        <taxon>Bacteroidia</taxon>
        <taxon>Bacteroidales</taxon>
        <taxon>Prevotellaceae</taxon>
        <taxon>Prevotella</taxon>
    </lineage>
</organism>
<dbReference type="Proteomes" id="UP000267517">
    <property type="component" value="Chromosome II"/>
</dbReference>
<keyword evidence="5 7" id="KW-1133">Transmembrane helix</keyword>
<comment type="subcellular location">
    <subcellularLocation>
        <location evidence="1">Cell membrane</location>
        <topology evidence="1">Multi-pass membrane protein</topology>
    </subcellularLocation>
</comment>
<feature type="transmembrane region" description="Helical" evidence="7">
    <location>
        <begin position="106"/>
        <end position="123"/>
    </location>
</feature>
<feature type="transmembrane region" description="Helical" evidence="7">
    <location>
        <begin position="135"/>
        <end position="155"/>
    </location>
</feature>
<evidence type="ECO:0000256" key="6">
    <source>
        <dbReference type="ARBA" id="ARBA00023136"/>
    </source>
</evidence>
<evidence type="ECO:0000313" key="9">
    <source>
        <dbReference type="EMBL" id="BBA29889.1"/>
    </source>
</evidence>
<feature type="domain" description="Glycine transporter" evidence="8">
    <location>
        <begin position="84"/>
        <end position="155"/>
    </location>
</feature>
<keyword evidence="6 7" id="KW-0472">Membrane</keyword>
<evidence type="ECO:0000259" key="8">
    <source>
        <dbReference type="Pfam" id="PF03458"/>
    </source>
</evidence>
<evidence type="ECO:0000256" key="2">
    <source>
        <dbReference type="ARBA" id="ARBA00008193"/>
    </source>
</evidence>
<feature type="transmembrane region" description="Helical" evidence="7">
    <location>
        <begin position="193"/>
        <end position="214"/>
    </location>
</feature>
<protein>
    <submittedName>
        <fullName evidence="9">Membrane protein</fullName>
    </submittedName>
</protein>
<dbReference type="EMBL" id="AP018050">
    <property type="protein sequence ID" value="BBA29889.1"/>
    <property type="molecule type" value="Genomic_DNA"/>
</dbReference>
<dbReference type="AlphaFoldDB" id="A0A250KJJ2"/>
<keyword evidence="3" id="KW-1003">Cell membrane</keyword>
<reference evidence="9 10" key="1">
    <citation type="submission" date="2017-05" db="EMBL/GenBank/DDBJ databases">
        <title>whole genome sequence of Prevotella melaninogenica GAI 07411.</title>
        <authorList>
            <person name="Kondo Y."/>
            <person name="Hoshino T."/>
        </authorList>
    </citation>
    <scope>NUCLEOTIDE SEQUENCE [LARGE SCALE GENOMIC DNA]</scope>
    <source>
        <strain evidence="9 10">GAI 07411</strain>
    </source>
</reference>
<proteinExistence type="inferred from homology"/>
<evidence type="ECO:0000313" key="10">
    <source>
        <dbReference type="Proteomes" id="UP000267517"/>
    </source>
</evidence>
<dbReference type="GO" id="GO:0005886">
    <property type="term" value="C:plasma membrane"/>
    <property type="evidence" value="ECO:0007669"/>
    <property type="project" value="UniProtKB-SubCell"/>
</dbReference>
<evidence type="ECO:0000256" key="1">
    <source>
        <dbReference type="ARBA" id="ARBA00004651"/>
    </source>
</evidence>
<accession>A0A250KJJ2</accession>